<dbReference type="EMBL" id="ADLQ01000052">
    <property type="protein sequence ID" value="EGA93783.1"/>
    <property type="molecule type" value="Genomic_DNA"/>
</dbReference>
<reference evidence="1 2" key="1">
    <citation type="submission" date="2010-12" db="EMBL/GenBank/DDBJ databases">
        <title>The Genome Sequence of Clostridium symbiosum strain WAL-14163.</title>
        <authorList>
            <person name="Earl A."/>
            <person name="Ward D."/>
            <person name="Feldgarden M."/>
            <person name="Gevers D."/>
            <person name="Finegold S.M."/>
            <person name="Summanen P.H."/>
            <person name="Molitoris D.R."/>
            <person name="Vaisanen M.L."/>
            <person name="Daigneault M."/>
            <person name="Young S.K."/>
            <person name="Zeng Q."/>
            <person name="Gargeya S."/>
            <person name="Fitzgerald M."/>
            <person name="Haas B."/>
            <person name="Abouelleil A."/>
            <person name="Alvarado L."/>
            <person name="Arachchi H.M."/>
            <person name="Berlin A."/>
            <person name="Brown A."/>
            <person name="Chapman S.B."/>
            <person name="Chen Z."/>
            <person name="Dunbar C."/>
            <person name="Freedman E."/>
            <person name="Gearin G."/>
            <person name="Gellesch M."/>
            <person name="Goldberg J."/>
            <person name="Griggs A."/>
            <person name="Gujja S."/>
            <person name="Heilman E."/>
            <person name="Heiman D."/>
            <person name="Howarth C."/>
            <person name="Larson L."/>
            <person name="Lui A."/>
            <person name="MacDonald P.J.P."/>
            <person name="Mehta T."/>
            <person name="Montmayeur A."/>
            <person name="Murphy C."/>
            <person name="Neiman D."/>
            <person name="Pearson M."/>
            <person name="Priest M."/>
            <person name="Roberts A."/>
            <person name="Saif S."/>
            <person name="Shea T."/>
            <person name="Shenoy N."/>
            <person name="Sisk P."/>
            <person name="Stolte C."/>
            <person name="Sykes S."/>
            <person name="White J."/>
            <person name="Yandava C."/>
            <person name="Nusbaum C."/>
            <person name="Birren B."/>
        </authorList>
    </citation>
    <scope>NUCLEOTIDE SEQUENCE [LARGE SCALE GENOMIC DNA]</scope>
    <source>
        <strain evidence="1 2">WAL-14163</strain>
    </source>
</reference>
<protein>
    <submittedName>
        <fullName evidence="1">TerL protein</fullName>
    </submittedName>
</protein>
<accession>E7GN63</accession>
<keyword evidence="2" id="KW-1185">Reference proteome</keyword>
<organism evidence="1 2">
    <name type="scientific">Clostridium symbiosum (strain WAL-14163)</name>
    <dbReference type="NCBI Taxonomy" id="742740"/>
    <lineage>
        <taxon>Bacteria</taxon>
        <taxon>Bacillati</taxon>
        <taxon>Bacillota</taxon>
        <taxon>Clostridia</taxon>
        <taxon>Lachnospirales</taxon>
        <taxon>Lachnospiraceae</taxon>
        <taxon>Otoolea</taxon>
    </lineage>
</organism>
<gene>
    <name evidence="1" type="ORF">HMPREF9474_02358</name>
</gene>
<dbReference type="HOGENOM" id="CLU_028165_0_0_9"/>
<dbReference type="NCBIfam" id="TIGR01630">
    <property type="entry name" value="psiM2_ORF9"/>
    <property type="match status" value="1"/>
</dbReference>
<dbReference type="eggNOG" id="COG5410">
    <property type="taxonomic scope" value="Bacteria"/>
</dbReference>
<proteinExistence type="predicted"/>
<evidence type="ECO:0000313" key="2">
    <source>
        <dbReference type="Proteomes" id="UP000002970"/>
    </source>
</evidence>
<sequence>MKNRTALIQGAKCELSRREFWQYCRTKAPDFYKKDRCFLHEFCDDLQSFIEPTDEHEVLVVNMPPRHGKSRTIGNFVEWVLGNDQTQKIMTGSYNETLSTNFSKGVRNTIQEIKGDADKIVYSDIFPGVNIKRGDGAMNMWSLEKGYNNYLATSPTGTATGFGASIMIIDDLIKSALEANNADTLEKHWTWFTDTMLSRLEEGGKIIVVMTRWHSLDLAGRIIETYGDKVKVVQYKAVQDDGSMLCPEILSRKSYETKRKAMGADIAEANYQQNPIDIKGRLYQSFKTYSKLPVDEHGQALYSAVKNYTDTADTGDDFLCSIDYVEYNKEAYVINVIYTKDGMEITEPAVAKMLYEDKVNIADIESNNGGRGFARNVESILRSKFSSNQTVIHPFFQSKNKISRILSNSTWVMNHIYFPVNWQDRFPDYYLAMVRYQKEGKNAHDDAPDATTGIAENIGGGSAFSFD</sequence>
<dbReference type="AlphaFoldDB" id="E7GN63"/>
<evidence type="ECO:0000313" key="1">
    <source>
        <dbReference type="EMBL" id="EGA93783.1"/>
    </source>
</evidence>
<name>E7GN63_CLOS6</name>
<comment type="caution">
    <text evidence="1">The sequence shown here is derived from an EMBL/GenBank/DDBJ whole genome shotgun (WGS) entry which is preliminary data.</text>
</comment>
<dbReference type="STRING" id="1512.GCA_900049235_02552"/>
<dbReference type="InterPro" id="IPR006517">
    <property type="entry name" value="Phage_terminase_lsu-like_C"/>
</dbReference>
<dbReference type="Proteomes" id="UP000002970">
    <property type="component" value="Unassembled WGS sequence"/>
</dbReference>
<dbReference type="RefSeq" id="WP_003500674.1">
    <property type="nucleotide sequence ID" value="NZ_GL834310.1"/>
</dbReference>